<gene>
    <name evidence="2" type="ORF">V474_02840</name>
</gene>
<dbReference type="Proteomes" id="UP000052268">
    <property type="component" value="Unassembled WGS sequence"/>
</dbReference>
<proteinExistence type="predicted"/>
<keyword evidence="3" id="KW-1185">Reference proteome</keyword>
<dbReference type="InterPro" id="IPR032710">
    <property type="entry name" value="NTF2-like_dom_sf"/>
</dbReference>
<protein>
    <recommendedName>
        <fullName evidence="1">SnoaL-like domain-containing protein</fullName>
    </recommendedName>
</protein>
<evidence type="ECO:0000313" key="2">
    <source>
        <dbReference type="EMBL" id="KMS52003.1"/>
    </source>
</evidence>
<dbReference type="InterPro" id="IPR037401">
    <property type="entry name" value="SnoaL-like"/>
</dbReference>
<organism evidence="2 3">
    <name type="scientific">Novosphingobium barchaimii LL02</name>
    <dbReference type="NCBI Taxonomy" id="1114963"/>
    <lineage>
        <taxon>Bacteria</taxon>
        <taxon>Pseudomonadati</taxon>
        <taxon>Pseudomonadota</taxon>
        <taxon>Alphaproteobacteria</taxon>
        <taxon>Sphingomonadales</taxon>
        <taxon>Sphingomonadaceae</taxon>
        <taxon>Novosphingobium</taxon>
    </lineage>
</organism>
<sequence>MTKSIEDRLQALEDRQAIYQVVCGYGYAVDGLNGPAVGSFYEDQGVYAVGDIGKMEGRETIEAITRDPGHLGFVGAGCAHISTLPYVVVDGDQAVATCHTMVNMHGDNGFFIGRLSASRIELARQPEGGWKIVYRQNYMLNGDPAGSQLLGRLNEGPSLA</sequence>
<name>A0A0J7XLQ0_9SPHN</name>
<dbReference type="AlphaFoldDB" id="A0A0J7XLQ0"/>
<comment type="caution">
    <text evidence="2">The sequence shown here is derived from an EMBL/GenBank/DDBJ whole genome shotgun (WGS) entry which is preliminary data.</text>
</comment>
<feature type="domain" description="SnoaL-like" evidence="1">
    <location>
        <begin position="10"/>
        <end position="135"/>
    </location>
</feature>
<dbReference type="RefSeq" id="WP_059153157.1">
    <property type="nucleotide sequence ID" value="NZ_KQ130457.1"/>
</dbReference>
<dbReference type="Pfam" id="PF13577">
    <property type="entry name" value="SnoaL_4"/>
    <property type="match status" value="1"/>
</dbReference>
<reference evidence="2 3" key="1">
    <citation type="journal article" date="2015" name="G3 (Bethesda)">
        <title>Insights into Ongoing Evolution of the Hexachlorocyclohexane Catabolic Pathway from Comparative Genomics of Ten Sphingomonadaceae Strains.</title>
        <authorList>
            <person name="Pearce S.L."/>
            <person name="Oakeshott J.G."/>
            <person name="Pandey G."/>
        </authorList>
    </citation>
    <scope>NUCLEOTIDE SEQUENCE [LARGE SCALE GENOMIC DNA]</scope>
    <source>
        <strain evidence="2 3">LL02</strain>
    </source>
</reference>
<dbReference type="SUPFAM" id="SSF54427">
    <property type="entry name" value="NTF2-like"/>
    <property type="match status" value="1"/>
</dbReference>
<accession>A0A0J7XLQ0</accession>
<evidence type="ECO:0000313" key="3">
    <source>
        <dbReference type="Proteomes" id="UP000052268"/>
    </source>
</evidence>
<dbReference type="PATRIC" id="fig|1114963.3.peg.4190"/>
<dbReference type="OrthoDB" id="8225471at2"/>
<dbReference type="EMBL" id="JACU01000010">
    <property type="protein sequence ID" value="KMS52003.1"/>
    <property type="molecule type" value="Genomic_DNA"/>
</dbReference>
<evidence type="ECO:0000259" key="1">
    <source>
        <dbReference type="Pfam" id="PF13577"/>
    </source>
</evidence>
<dbReference type="Gene3D" id="3.10.450.50">
    <property type="match status" value="1"/>
</dbReference>